<dbReference type="InterPro" id="IPR005148">
    <property type="entry name" value="Arg-tRNA-synth_N"/>
</dbReference>
<dbReference type="PRINTS" id="PR01038">
    <property type="entry name" value="TRNASYNTHARG"/>
</dbReference>
<dbReference type="KEGG" id="caul:KCG34_22180"/>
<dbReference type="PANTHER" id="PTHR11956:SF5">
    <property type="entry name" value="ARGININE--TRNA LIGASE, CYTOPLASMIC"/>
    <property type="match status" value="1"/>
</dbReference>
<dbReference type="GO" id="GO:0004814">
    <property type="term" value="F:arginine-tRNA ligase activity"/>
    <property type="evidence" value="ECO:0007669"/>
    <property type="project" value="UniProtKB-UniRule"/>
</dbReference>
<evidence type="ECO:0000256" key="2">
    <source>
        <dbReference type="ARBA" id="ARBA00022490"/>
    </source>
</evidence>
<keyword evidence="6 9" id="KW-0648">Protein biosynthesis</keyword>
<dbReference type="Proteomes" id="UP000676409">
    <property type="component" value="Chromosome"/>
</dbReference>
<comment type="subunit">
    <text evidence="9">Monomer.</text>
</comment>
<evidence type="ECO:0000256" key="10">
    <source>
        <dbReference type="RuleBase" id="RU363038"/>
    </source>
</evidence>
<evidence type="ECO:0000256" key="1">
    <source>
        <dbReference type="ARBA" id="ARBA00005594"/>
    </source>
</evidence>
<evidence type="ECO:0000256" key="8">
    <source>
        <dbReference type="ARBA" id="ARBA00049339"/>
    </source>
</evidence>
<comment type="subcellular location">
    <subcellularLocation>
        <location evidence="9">Cytoplasm</location>
    </subcellularLocation>
</comment>
<dbReference type="InterPro" id="IPR014729">
    <property type="entry name" value="Rossmann-like_a/b/a_fold"/>
</dbReference>
<dbReference type="NCBIfam" id="TIGR00456">
    <property type="entry name" value="argS"/>
    <property type="match status" value="1"/>
</dbReference>
<evidence type="ECO:0000256" key="6">
    <source>
        <dbReference type="ARBA" id="ARBA00022917"/>
    </source>
</evidence>
<dbReference type="Pfam" id="PF00750">
    <property type="entry name" value="tRNA-synt_1d"/>
    <property type="match status" value="1"/>
</dbReference>
<dbReference type="SMART" id="SM01016">
    <property type="entry name" value="Arg_tRNA_synt_N"/>
    <property type="match status" value="1"/>
</dbReference>
<dbReference type="InterPro" id="IPR001278">
    <property type="entry name" value="Arg-tRNA-ligase"/>
</dbReference>
<reference evidence="13" key="1">
    <citation type="submission" date="2021-04" db="EMBL/GenBank/DDBJ databases">
        <title>The complete genome sequence of Caulobacter sp. S6.</title>
        <authorList>
            <person name="Tang Y."/>
            <person name="Ouyang W."/>
            <person name="Liu Q."/>
            <person name="Huang B."/>
            <person name="Guo Z."/>
            <person name="Lei P."/>
        </authorList>
    </citation>
    <scope>NUCLEOTIDE SEQUENCE</scope>
    <source>
        <strain evidence="13">S6</strain>
    </source>
</reference>
<evidence type="ECO:0000313" key="13">
    <source>
        <dbReference type="EMBL" id="QUD87722.1"/>
    </source>
</evidence>
<evidence type="ECO:0000256" key="5">
    <source>
        <dbReference type="ARBA" id="ARBA00022840"/>
    </source>
</evidence>
<evidence type="ECO:0000256" key="4">
    <source>
        <dbReference type="ARBA" id="ARBA00022741"/>
    </source>
</evidence>
<dbReference type="InterPro" id="IPR009080">
    <property type="entry name" value="tRNAsynth_Ia_anticodon-bd"/>
</dbReference>
<dbReference type="EMBL" id="CP073078">
    <property type="protein sequence ID" value="QUD87722.1"/>
    <property type="molecule type" value="Genomic_DNA"/>
</dbReference>
<dbReference type="SMART" id="SM00836">
    <property type="entry name" value="DALR_1"/>
    <property type="match status" value="1"/>
</dbReference>
<dbReference type="RefSeq" id="WP_211937772.1">
    <property type="nucleotide sequence ID" value="NZ_CP073078.1"/>
</dbReference>
<dbReference type="Gene3D" id="1.10.730.10">
    <property type="entry name" value="Isoleucyl-tRNA Synthetase, Domain 1"/>
    <property type="match status" value="1"/>
</dbReference>
<evidence type="ECO:0000313" key="14">
    <source>
        <dbReference type="Proteomes" id="UP000676409"/>
    </source>
</evidence>
<evidence type="ECO:0000256" key="9">
    <source>
        <dbReference type="HAMAP-Rule" id="MF_00123"/>
    </source>
</evidence>
<keyword evidence="7 9" id="KW-0030">Aminoacyl-tRNA synthetase</keyword>
<comment type="similarity">
    <text evidence="1 9 10">Belongs to the class-I aminoacyl-tRNA synthetase family.</text>
</comment>
<evidence type="ECO:0000256" key="7">
    <source>
        <dbReference type="ARBA" id="ARBA00023146"/>
    </source>
</evidence>
<evidence type="ECO:0000259" key="11">
    <source>
        <dbReference type="SMART" id="SM00836"/>
    </source>
</evidence>
<dbReference type="PANTHER" id="PTHR11956">
    <property type="entry name" value="ARGINYL-TRNA SYNTHETASE"/>
    <property type="match status" value="1"/>
</dbReference>
<dbReference type="Pfam" id="PF05746">
    <property type="entry name" value="DALR_1"/>
    <property type="match status" value="1"/>
</dbReference>
<dbReference type="SUPFAM" id="SSF55190">
    <property type="entry name" value="Arginyl-tRNA synthetase (ArgRS), N-terminal 'additional' domain"/>
    <property type="match status" value="1"/>
</dbReference>
<dbReference type="InterPro" id="IPR001412">
    <property type="entry name" value="aa-tRNA-synth_I_CS"/>
</dbReference>
<dbReference type="InterPro" id="IPR035684">
    <property type="entry name" value="ArgRS_core"/>
</dbReference>
<feature type="domain" description="DALR anticodon binding" evidence="11">
    <location>
        <begin position="475"/>
        <end position="590"/>
    </location>
</feature>
<dbReference type="HAMAP" id="MF_00123">
    <property type="entry name" value="Arg_tRNA_synth"/>
    <property type="match status" value="1"/>
</dbReference>
<dbReference type="CDD" id="cd00671">
    <property type="entry name" value="ArgRS_core"/>
    <property type="match status" value="1"/>
</dbReference>
<keyword evidence="3 9" id="KW-0436">Ligase</keyword>
<dbReference type="InterPro" id="IPR008909">
    <property type="entry name" value="DALR_anticod-bd"/>
</dbReference>
<keyword evidence="4 9" id="KW-0547">Nucleotide-binding</keyword>
<feature type="domain" description="Arginyl tRNA synthetase N-terminal" evidence="12">
    <location>
        <begin position="2"/>
        <end position="87"/>
    </location>
</feature>
<dbReference type="AlphaFoldDB" id="A0A975IU99"/>
<proteinExistence type="inferred from homology"/>
<dbReference type="GO" id="GO:0005737">
    <property type="term" value="C:cytoplasm"/>
    <property type="evidence" value="ECO:0007669"/>
    <property type="project" value="UniProtKB-SubCell"/>
</dbReference>
<dbReference type="SUPFAM" id="SSF47323">
    <property type="entry name" value="Anticodon-binding domain of a subclass of class I aminoacyl-tRNA synthetases"/>
    <property type="match status" value="1"/>
</dbReference>
<accession>A0A975IU99</accession>
<dbReference type="Gene3D" id="3.30.1360.70">
    <property type="entry name" value="Arginyl tRNA synthetase N-terminal domain"/>
    <property type="match status" value="1"/>
</dbReference>
<dbReference type="GO" id="GO:0006420">
    <property type="term" value="P:arginyl-tRNA aminoacylation"/>
    <property type="evidence" value="ECO:0007669"/>
    <property type="project" value="UniProtKB-UniRule"/>
</dbReference>
<dbReference type="Pfam" id="PF03485">
    <property type="entry name" value="Arg_tRNA_synt_N"/>
    <property type="match status" value="1"/>
</dbReference>
<dbReference type="Gene3D" id="3.40.50.620">
    <property type="entry name" value="HUPs"/>
    <property type="match status" value="1"/>
</dbReference>
<keyword evidence="2 9" id="KW-0963">Cytoplasm</keyword>
<keyword evidence="5 9" id="KW-0067">ATP-binding</keyword>
<name>A0A975IU99_9CAUL</name>
<protein>
    <recommendedName>
        <fullName evidence="9">Arginine--tRNA ligase</fullName>
        <ecNumber evidence="9">6.1.1.19</ecNumber>
    </recommendedName>
    <alternativeName>
        <fullName evidence="9">Arginyl-tRNA synthetase</fullName>
        <shortName evidence="9">ArgRS</shortName>
    </alternativeName>
</protein>
<dbReference type="InterPro" id="IPR036695">
    <property type="entry name" value="Arg-tRNA-synth_N_sf"/>
</dbReference>
<dbReference type="GO" id="GO:0005524">
    <property type="term" value="F:ATP binding"/>
    <property type="evidence" value="ECO:0007669"/>
    <property type="project" value="UniProtKB-UniRule"/>
</dbReference>
<dbReference type="SUPFAM" id="SSF52374">
    <property type="entry name" value="Nucleotidylyl transferase"/>
    <property type="match status" value="1"/>
</dbReference>
<dbReference type="EC" id="6.1.1.19" evidence="9"/>
<gene>
    <name evidence="9 13" type="primary">argS</name>
    <name evidence="13" type="ORF">KCG34_22180</name>
</gene>
<sequence>MTDLTAALTEAVAKAFVSAGLPAEHGRVTRSDRPDLADFQCNGALAAAKGAGKPPREIAAAVAQGLAGSPLLASVEIAGPGFINLKLADAALAERAGRIAADPRLGAEAAPEPRRVIVDYGGPNVAKPMHVGHLRASIIGESVKRIYRFRGDTVLGDAHFGDWGFQMGLLIVAAADADPNWREVAEQDLSPEAAAPLLKGLDLETLDRLYPAAAAQAKADTAFRDRARKATSELQGGKAGYLTLWRHMHDVSMAALQREFHALGVDFDLWKGESDVDHLIAGMVEDLKAKGLTEVDQGALIVRVAREGDKHELPPLLVVSSEGSAMYGTTDLATILDRKQSFDPHLALYCVDQRQADHFEIAFRAAYLAGYAAEGALEHIGFGTMNGPDGKPFKTREGGVLKLHDLITMTKDKARERLHEAGLGAELPQDEFEDIAHKVAVAALKFADLQNFRGTSYVFDLDRFSSFEGKTGPYLLYQAVRIKSVLRKAEETGAAAGNAIAIGEAAERELALLLDAFNGAVREAYDRKAPNLVAEHAYKLAQAFSKFYAACPILSAEPAVRGSRLALAGVVLRQLELALELLGIEPAERM</sequence>
<keyword evidence="14" id="KW-1185">Reference proteome</keyword>
<organism evidence="13 14">
    <name type="scientific">Phenylobacterium montanum</name>
    <dbReference type="NCBI Taxonomy" id="2823693"/>
    <lineage>
        <taxon>Bacteria</taxon>
        <taxon>Pseudomonadati</taxon>
        <taxon>Pseudomonadota</taxon>
        <taxon>Alphaproteobacteria</taxon>
        <taxon>Caulobacterales</taxon>
        <taxon>Caulobacteraceae</taxon>
        <taxon>Phenylobacterium</taxon>
    </lineage>
</organism>
<dbReference type="PROSITE" id="PS00178">
    <property type="entry name" value="AA_TRNA_LIGASE_I"/>
    <property type="match status" value="1"/>
</dbReference>
<evidence type="ECO:0000259" key="12">
    <source>
        <dbReference type="SMART" id="SM01016"/>
    </source>
</evidence>
<comment type="catalytic activity">
    <reaction evidence="8 9">
        <text>tRNA(Arg) + L-arginine + ATP = L-arginyl-tRNA(Arg) + AMP + diphosphate</text>
        <dbReference type="Rhea" id="RHEA:20301"/>
        <dbReference type="Rhea" id="RHEA-COMP:9658"/>
        <dbReference type="Rhea" id="RHEA-COMP:9673"/>
        <dbReference type="ChEBI" id="CHEBI:30616"/>
        <dbReference type="ChEBI" id="CHEBI:32682"/>
        <dbReference type="ChEBI" id="CHEBI:33019"/>
        <dbReference type="ChEBI" id="CHEBI:78442"/>
        <dbReference type="ChEBI" id="CHEBI:78513"/>
        <dbReference type="ChEBI" id="CHEBI:456215"/>
        <dbReference type="EC" id="6.1.1.19"/>
    </reaction>
</comment>
<evidence type="ECO:0000256" key="3">
    <source>
        <dbReference type="ARBA" id="ARBA00022598"/>
    </source>
</evidence>
<feature type="short sequence motif" description="'HIGH' region" evidence="9">
    <location>
        <begin position="123"/>
        <end position="133"/>
    </location>
</feature>